<accession>A0A0K2U774</accession>
<dbReference type="EMBL" id="HACA01016758">
    <property type="protein sequence ID" value="CDW34119.1"/>
    <property type="molecule type" value="Transcribed_RNA"/>
</dbReference>
<protein>
    <submittedName>
        <fullName evidence="1">Uncharacterized protein</fullName>
    </submittedName>
</protein>
<reference evidence="1" key="1">
    <citation type="submission" date="2014-05" db="EMBL/GenBank/DDBJ databases">
        <authorList>
            <person name="Chronopoulou M."/>
        </authorList>
    </citation>
    <scope>NUCLEOTIDE SEQUENCE</scope>
    <source>
        <tissue evidence="1">Whole organism</tissue>
    </source>
</reference>
<organism evidence="1">
    <name type="scientific">Lepeophtheirus salmonis</name>
    <name type="common">Salmon louse</name>
    <name type="synonym">Caligus salmonis</name>
    <dbReference type="NCBI Taxonomy" id="72036"/>
    <lineage>
        <taxon>Eukaryota</taxon>
        <taxon>Metazoa</taxon>
        <taxon>Ecdysozoa</taxon>
        <taxon>Arthropoda</taxon>
        <taxon>Crustacea</taxon>
        <taxon>Multicrustacea</taxon>
        <taxon>Hexanauplia</taxon>
        <taxon>Copepoda</taxon>
        <taxon>Siphonostomatoida</taxon>
        <taxon>Caligidae</taxon>
        <taxon>Lepeophtheirus</taxon>
    </lineage>
</organism>
<sequence length="94" mass="10949">MISNLCINFSQNRDIYIKLRTSKPIRMIWVDLFSRNIRIYRSKSTHSSIEFISFYDIGVSMMFRDLISLEKVHPPSSIDIISFNGSIIDCADIL</sequence>
<name>A0A0K2U774_LEPSM</name>
<evidence type="ECO:0000313" key="1">
    <source>
        <dbReference type="EMBL" id="CDW34119.1"/>
    </source>
</evidence>
<proteinExistence type="predicted"/>
<dbReference type="AlphaFoldDB" id="A0A0K2U774"/>